<evidence type="ECO:0000256" key="5">
    <source>
        <dbReference type="ARBA" id="ARBA00022840"/>
    </source>
</evidence>
<keyword evidence="5 7" id="KW-0067">ATP-binding</keyword>
<accession>A0ABS8TAM0</accession>
<dbReference type="InterPro" id="IPR011009">
    <property type="entry name" value="Kinase-like_dom_sf"/>
</dbReference>
<dbReference type="PANTHER" id="PTHR47987:SF12">
    <property type="entry name" value="PROTEIN KINASE FAMILY PROTEIN"/>
    <property type="match status" value="1"/>
</dbReference>
<dbReference type="PANTHER" id="PTHR47987">
    <property type="entry name" value="OS08G0249100 PROTEIN"/>
    <property type="match status" value="1"/>
</dbReference>
<keyword evidence="6" id="KW-0932">Cytokinin signaling pathway</keyword>
<dbReference type="SMART" id="SM00220">
    <property type="entry name" value="S_TKc"/>
    <property type="match status" value="1"/>
</dbReference>
<keyword evidence="10" id="KW-1185">Reference proteome</keyword>
<name>A0ABS8TAM0_DATST</name>
<comment type="caution">
    <text evidence="9">The sequence shown here is derived from an EMBL/GenBank/DDBJ whole genome shotgun (WGS) entry which is preliminary data.</text>
</comment>
<organism evidence="9 10">
    <name type="scientific">Datura stramonium</name>
    <name type="common">Jimsonweed</name>
    <name type="synonym">Common thornapple</name>
    <dbReference type="NCBI Taxonomy" id="4076"/>
    <lineage>
        <taxon>Eukaryota</taxon>
        <taxon>Viridiplantae</taxon>
        <taxon>Streptophyta</taxon>
        <taxon>Embryophyta</taxon>
        <taxon>Tracheophyta</taxon>
        <taxon>Spermatophyta</taxon>
        <taxon>Magnoliopsida</taxon>
        <taxon>eudicotyledons</taxon>
        <taxon>Gunneridae</taxon>
        <taxon>Pentapetalae</taxon>
        <taxon>asterids</taxon>
        <taxon>lamiids</taxon>
        <taxon>Solanales</taxon>
        <taxon>Solanaceae</taxon>
        <taxon>Solanoideae</taxon>
        <taxon>Datureae</taxon>
        <taxon>Datura</taxon>
    </lineage>
</organism>
<feature type="binding site" evidence="7">
    <location>
        <position position="146"/>
    </location>
    <ligand>
        <name>ATP</name>
        <dbReference type="ChEBI" id="CHEBI:30616"/>
    </ligand>
</feature>
<dbReference type="InterPro" id="IPR008207">
    <property type="entry name" value="Sig_transdc_His_kin_Hpt_dom"/>
</dbReference>
<dbReference type="Pfam" id="PF00069">
    <property type="entry name" value="Pkinase"/>
    <property type="match status" value="1"/>
</dbReference>
<evidence type="ECO:0000259" key="8">
    <source>
        <dbReference type="PROSITE" id="PS50011"/>
    </source>
</evidence>
<dbReference type="InterPro" id="IPR008271">
    <property type="entry name" value="Ser/Thr_kinase_AS"/>
</dbReference>
<dbReference type="PROSITE" id="PS50011">
    <property type="entry name" value="PROTEIN_KINASE_DOM"/>
    <property type="match status" value="1"/>
</dbReference>
<dbReference type="InterPro" id="IPR046958">
    <property type="entry name" value="RBK1/2/STUNTED"/>
</dbReference>
<dbReference type="SUPFAM" id="SSF47226">
    <property type="entry name" value="Histidine-containing phosphotransfer domain, HPT domain"/>
    <property type="match status" value="1"/>
</dbReference>
<sequence>MDREKVNGSPDTVLEDFLRAAVSESDSSKASTSELEGAKHQRPVSRWAGFLELFRTKSKRYLAKDPLSSLKLSKRFSSSMRELVGVVKNPIADADLNYFKPRWRNFTLSDLQAATNSFHQENLIGKGGYAEVYKGCLRSGQFVAIKRLTKGPQDERTGDFLSELGIMAHVNHPNTAKLIGYAVEGGLYLVLELSPIGSLANMLQMSKQKLGWKIRYKVAIGTAEGLQYLHEGGQRRIIHRDIKAANILLTEDFEPQICDFGLAKWLPERWTHLTVSKFEGTFGYLAPEFLMHGIVDEKTDIFAFGVLLLELITGRRALDFSQQSLVLWAKPLLKKNRIRELVDPSLADKYNLLQINLMVLAASLCIQQSSMRRPQISQVLQLLKGNRGSLDIIRRCRKSSHWMRHYEELFSAEECRKIRGLSMQEQIPNEGFLDDQFLQLQKLQDEKQPDFVFEVVSLSLAEDSEKLINNLAAALQQPVVDFKQVDSHVHQFKGSSSSIGAQRVKNACMKLSKASVKRRKLKGGFCLMLLQFLRYSIIHIRCMQCLQHVKHEYFLVKNKLETLLRLEQQILAAGGRIPDLS</sequence>
<evidence type="ECO:0000256" key="1">
    <source>
        <dbReference type="ARBA" id="ARBA00004514"/>
    </source>
</evidence>
<dbReference type="PROSITE" id="PS00107">
    <property type="entry name" value="PROTEIN_KINASE_ATP"/>
    <property type="match status" value="1"/>
</dbReference>
<gene>
    <name evidence="9" type="ORF">HAX54_005804</name>
</gene>
<dbReference type="InterPro" id="IPR017441">
    <property type="entry name" value="Protein_kinase_ATP_BS"/>
</dbReference>
<keyword evidence="3 7" id="KW-0547">Nucleotide-binding</keyword>
<dbReference type="InterPro" id="IPR036641">
    <property type="entry name" value="HPT_dom_sf"/>
</dbReference>
<evidence type="ECO:0000256" key="3">
    <source>
        <dbReference type="ARBA" id="ARBA00022741"/>
    </source>
</evidence>
<evidence type="ECO:0000313" key="10">
    <source>
        <dbReference type="Proteomes" id="UP000823775"/>
    </source>
</evidence>
<dbReference type="Pfam" id="PF01627">
    <property type="entry name" value="Hpt"/>
    <property type="match status" value="1"/>
</dbReference>
<dbReference type="Gene3D" id="1.20.120.160">
    <property type="entry name" value="HPT domain"/>
    <property type="match status" value="1"/>
</dbReference>
<reference evidence="9 10" key="1">
    <citation type="journal article" date="2021" name="BMC Genomics">
        <title>Datura genome reveals duplications of psychoactive alkaloid biosynthetic genes and high mutation rate following tissue culture.</title>
        <authorList>
            <person name="Rajewski A."/>
            <person name="Carter-House D."/>
            <person name="Stajich J."/>
            <person name="Litt A."/>
        </authorList>
    </citation>
    <scope>NUCLEOTIDE SEQUENCE [LARGE SCALE GENOMIC DNA]</scope>
    <source>
        <strain evidence="9">AR-01</strain>
    </source>
</reference>
<dbReference type="CDD" id="cd00088">
    <property type="entry name" value="HPT"/>
    <property type="match status" value="1"/>
</dbReference>
<dbReference type="Proteomes" id="UP000823775">
    <property type="component" value="Unassembled WGS sequence"/>
</dbReference>
<dbReference type="EMBL" id="JACEIK010001293">
    <property type="protein sequence ID" value="MCD7468019.1"/>
    <property type="molecule type" value="Genomic_DNA"/>
</dbReference>
<dbReference type="SUPFAM" id="SSF56112">
    <property type="entry name" value="Protein kinase-like (PK-like)"/>
    <property type="match status" value="1"/>
</dbReference>
<keyword evidence="2" id="KW-0808">Transferase</keyword>
<evidence type="ECO:0000256" key="4">
    <source>
        <dbReference type="ARBA" id="ARBA00022777"/>
    </source>
</evidence>
<dbReference type="InterPro" id="IPR000719">
    <property type="entry name" value="Prot_kinase_dom"/>
</dbReference>
<protein>
    <recommendedName>
        <fullName evidence="8">Protein kinase domain-containing protein</fullName>
    </recommendedName>
</protein>
<dbReference type="PROSITE" id="PS00108">
    <property type="entry name" value="PROTEIN_KINASE_ST"/>
    <property type="match status" value="1"/>
</dbReference>
<feature type="domain" description="Protein kinase" evidence="8">
    <location>
        <begin position="118"/>
        <end position="390"/>
    </location>
</feature>
<evidence type="ECO:0000313" key="9">
    <source>
        <dbReference type="EMBL" id="MCD7468019.1"/>
    </source>
</evidence>
<evidence type="ECO:0000256" key="2">
    <source>
        <dbReference type="ARBA" id="ARBA00022679"/>
    </source>
</evidence>
<dbReference type="Gene3D" id="3.30.200.20">
    <property type="entry name" value="Phosphorylase Kinase, domain 1"/>
    <property type="match status" value="1"/>
</dbReference>
<proteinExistence type="predicted"/>
<evidence type="ECO:0000256" key="6">
    <source>
        <dbReference type="ARBA" id="ARBA00022864"/>
    </source>
</evidence>
<dbReference type="Gene3D" id="1.10.510.10">
    <property type="entry name" value="Transferase(Phosphotransferase) domain 1"/>
    <property type="match status" value="1"/>
</dbReference>
<evidence type="ECO:0000256" key="7">
    <source>
        <dbReference type="PROSITE-ProRule" id="PRU10141"/>
    </source>
</evidence>
<comment type="subcellular location">
    <subcellularLocation>
        <location evidence="1">Cytoplasm</location>
        <location evidence="1">Cytosol</location>
    </subcellularLocation>
</comment>
<keyword evidence="4" id="KW-0418">Kinase</keyword>